<keyword evidence="3" id="KW-1185">Reference proteome</keyword>
<evidence type="ECO:0000313" key="2">
    <source>
        <dbReference type="EMBL" id="NNG40179.1"/>
    </source>
</evidence>
<dbReference type="EMBL" id="JABENB010000002">
    <property type="protein sequence ID" value="NNG40179.1"/>
    <property type="molecule type" value="Genomic_DNA"/>
</dbReference>
<dbReference type="RefSeq" id="WP_171156220.1">
    <property type="nucleotide sequence ID" value="NZ_JABENB010000002.1"/>
</dbReference>
<dbReference type="AlphaFoldDB" id="A0A849AIG5"/>
<reference evidence="2 3" key="1">
    <citation type="submission" date="2020-05" db="EMBL/GenBank/DDBJ databases">
        <title>Flexivirga sp. ID2601S isolated from air conditioner.</title>
        <authorList>
            <person name="Kim D.H."/>
        </authorList>
    </citation>
    <scope>NUCLEOTIDE SEQUENCE [LARGE SCALE GENOMIC DNA]</scope>
    <source>
        <strain evidence="2 3">ID2601S</strain>
    </source>
</reference>
<dbReference type="NCBIfam" id="TIGR03089">
    <property type="entry name" value="TIGR03089 family protein"/>
    <property type="match status" value="1"/>
</dbReference>
<feature type="compositionally biased region" description="Basic and acidic residues" evidence="1">
    <location>
        <begin position="194"/>
        <end position="203"/>
    </location>
</feature>
<comment type="caution">
    <text evidence="2">The sequence shown here is derived from an EMBL/GenBank/DDBJ whole genome shotgun (WGS) entry which is preliminary data.</text>
</comment>
<evidence type="ECO:0000256" key="1">
    <source>
        <dbReference type="SAM" id="MobiDB-lite"/>
    </source>
</evidence>
<dbReference type="Proteomes" id="UP000557772">
    <property type="component" value="Unassembled WGS sequence"/>
</dbReference>
<evidence type="ECO:0000313" key="3">
    <source>
        <dbReference type="Proteomes" id="UP000557772"/>
    </source>
</evidence>
<dbReference type="SUPFAM" id="SSF56801">
    <property type="entry name" value="Acetyl-CoA synthetase-like"/>
    <property type="match status" value="1"/>
</dbReference>
<dbReference type="InterPro" id="IPR017523">
    <property type="entry name" value="Rv3268"/>
</dbReference>
<protein>
    <submittedName>
        <fullName evidence="2">TIGR03089 family protein</fullName>
    </submittedName>
</protein>
<proteinExistence type="predicted"/>
<organism evidence="2 3">
    <name type="scientific">Flexivirga aerilata</name>
    <dbReference type="NCBI Taxonomy" id="1656889"/>
    <lineage>
        <taxon>Bacteria</taxon>
        <taxon>Bacillati</taxon>
        <taxon>Actinomycetota</taxon>
        <taxon>Actinomycetes</taxon>
        <taxon>Micrococcales</taxon>
        <taxon>Dermacoccaceae</taxon>
        <taxon>Flexivirga</taxon>
    </lineage>
</organism>
<feature type="region of interest" description="Disordered" evidence="1">
    <location>
        <begin position="192"/>
        <end position="211"/>
    </location>
</feature>
<name>A0A849AIG5_9MICO</name>
<accession>A0A849AIG5</accession>
<gene>
    <name evidence="2" type="ORF">HJ588_12980</name>
</gene>
<sequence>MTPDDLRAALRTDDPGRPLLTWYDDSSGERIELSSRTLGNWVAKAGNWLDLEAALQPGEVVGLAIPPDHWRAVYWALAAWTRGLTLDLTGGAADAVVALDTDPAGADLVEPTASLAASPLQAMPDAPPQGVGAFDGTTVAAATNSATTPYSGVSAAEIPHGTRVLVESPVAGLLTTAARVLLAGGSVVLQRSPDASRREDRLAAEGVTTVL</sequence>